<organism evidence="3 4">
    <name type="scientific">Phenylobacterium terrae</name>
    <dbReference type="NCBI Taxonomy" id="2665495"/>
    <lineage>
        <taxon>Bacteria</taxon>
        <taxon>Pseudomonadati</taxon>
        <taxon>Pseudomonadota</taxon>
        <taxon>Alphaproteobacteria</taxon>
        <taxon>Caulobacterales</taxon>
        <taxon>Caulobacteraceae</taxon>
        <taxon>Phenylobacterium</taxon>
    </lineage>
</organism>
<dbReference type="InterPro" id="IPR012338">
    <property type="entry name" value="Beta-lactam/transpept-like"/>
</dbReference>
<dbReference type="InterPro" id="IPR045155">
    <property type="entry name" value="Beta-lactam_cat"/>
</dbReference>
<gene>
    <name evidence="3" type="ORF">ACFSC0_08395</name>
</gene>
<comment type="catalytic activity">
    <reaction evidence="1">
        <text>a beta-lactam + H2O = a substituted beta-amino acid</text>
        <dbReference type="Rhea" id="RHEA:20401"/>
        <dbReference type="ChEBI" id="CHEBI:15377"/>
        <dbReference type="ChEBI" id="CHEBI:35627"/>
        <dbReference type="ChEBI" id="CHEBI:140347"/>
        <dbReference type="EC" id="3.5.2.6"/>
    </reaction>
</comment>
<dbReference type="RefSeq" id="WP_377284047.1">
    <property type="nucleotide sequence ID" value="NZ_JBHRSI010000010.1"/>
</dbReference>
<comment type="caution">
    <text evidence="3">The sequence shown here is derived from an EMBL/GenBank/DDBJ whole genome shotgun (WGS) entry which is preliminary data.</text>
</comment>
<dbReference type="Pfam" id="PF13354">
    <property type="entry name" value="Beta-lactamase2"/>
    <property type="match status" value="1"/>
</dbReference>
<dbReference type="Proteomes" id="UP001597237">
    <property type="component" value="Unassembled WGS sequence"/>
</dbReference>
<feature type="domain" description="Beta-lactamase class A catalytic" evidence="2">
    <location>
        <begin position="84"/>
        <end position="343"/>
    </location>
</feature>
<dbReference type="PRINTS" id="PR00118">
    <property type="entry name" value="BLACTAMASEA"/>
</dbReference>
<dbReference type="InterPro" id="IPR000871">
    <property type="entry name" value="Beta-lactam_class-A"/>
</dbReference>
<sequence>MSGFSVRRVSRGAWIAGLAGLAAVAAALATGLAAMDRASPTVAAAAAPPPAVLPLAWPDVQPEPPPQLTARLEALAAAWGEPVGVAVADVDQGWITSVDGDTPYPQQSVSKLWVAVAALDAVDRGELSLEQEVVFEDADRSVFFQPIVKQLSAGGYRTTVRELMLRALAQSDNAANDKLIRTVGGVETVDETLRRLNLEGVGIGAEERDLQAQIAGLSWRPEYGYGRAFQQARAALPDWARDQAMDAYLAQPLDGASPAAIAKALVALKRGEVLSPGATGVLLAMMAEANTGPNRLKGGLPLGWSIAHKTGTGQDLRGYSIGINDVGLLTAPDGRTYAVAVMMRRTHKPVPQRLAFMQAVSRAVAESWAAEAGPAAELASLRKPGELSE</sequence>
<evidence type="ECO:0000313" key="4">
    <source>
        <dbReference type="Proteomes" id="UP001597237"/>
    </source>
</evidence>
<evidence type="ECO:0000259" key="2">
    <source>
        <dbReference type="Pfam" id="PF13354"/>
    </source>
</evidence>
<proteinExistence type="predicted"/>
<keyword evidence="3" id="KW-0378">Hydrolase</keyword>
<evidence type="ECO:0000313" key="3">
    <source>
        <dbReference type="EMBL" id="MFD1783409.1"/>
    </source>
</evidence>
<accession>A0ABW4N0B5</accession>
<dbReference type="PANTHER" id="PTHR35333">
    <property type="entry name" value="BETA-LACTAMASE"/>
    <property type="match status" value="1"/>
</dbReference>
<name>A0ABW4N0B5_9CAUL</name>
<dbReference type="Gene3D" id="3.40.710.10">
    <property type="entry name" value="DD-peptidase/beta-lactamase superfamily"/>
    <property type="match status" value="1"/>
</dbReference>
<dbReference type="EMBL" id="JBHUEY010000001">
    <property type="protein sequence ID" value="MFD1783409.1"/>
    <property type="molecule type" value="Genomic_DNA"/>
</dbReference>
<keyword evidence="4" id="KW-1185">Reference proteome</keyword>
<reference evidence="4" key="1">
    <citation type="journal article" date="2019" name="Int. J. Syst. Evol. Microbiol.">
        <title>The Global Catalogue of Microorganisms (GCM) 10K type strain sequencing project: providing services to taxonomists for standard genome sequencing and annotation.</title>
        <authorList>
            <consortium name="The Broad Institute Genomics Platform"/>
            <consortium name="The Broad Institute Genome Sequencing Center for Infectious Disease"/>
            <person name="Wu L."/>
            <person name="Ma J."/>
        </authorList>
    </citation>
    <scope>NUCLEOTIDE SEQUENCE [LARGE SCALE GENOMIC DNA]</scope>
    <source>
        <strain evidence="4">DFY28</strain>
    </source>
</reference>
<evidence type="ECO:0000256" key="1">
    <source>
        <dbReference type="ARBA" id="ARBA00001526"/>
    </source>
</evidence>
<dbReference type="GO" id="GO:0016787">
    <property type="term" value="F:hydrolase activity"/>
    <property type="evidence" value="ECO:0007669"/>
    <property type="project" value="UniProtKB-KW"/>
</dbReference>
<dbReference type="SUPFAM" id="SSF56601">
    <property type="entry name" value="beta-lactamase/transpeptidase-like"/>
    <property type="match status" value="1"/>
</dbReference>
<protein>
    <submittedName>
        <fullName evidence="3">Serine hydrolase</fullName>
    </submittedName>
</protein>
<dbReference type="PANTHER" id="PTHR35333:SF5">
    <property type="entry name" value="CONSERVED LIPOPROTEIN LPQF-RELATED"/>
    <property type="match status" value="1"/>
</dbReference>